<dbReference type="SUPFAM" id="SSF58104">
    <property type="entry name" value="Methyl-accepting chemotaxis protein (MCP) signaling domain"/>
    <property type="match status" value="1"/>
</dbReference>
<keyword evidence="7" id="KW-1133">Transmembrane helix</keyword>
<evidence type="ECO:0000256" key="3">
    <source>
        <dbReference type="ARBA" id="ARBA00023224"/>
    </source>
</evidence>
<dbReference type="Pfam" id="PF00672">
    <property type="entry name" value="HAMP"/>
    <property type="match status" value="1"/>
</dbReference>
<evidence type="ECO:0000256" key="1">
    <source>
        <dbReference type="ARBA" id="ARBA00004429"/>
    </source>
</evidence>
<dbReference type="SMART" id="SM00304">
    <property type="entry name" value="HAMP"/>
    <property type="match status" value="1"/>
</dbReference>
<evidence type="ECO:0000259" key="10">
    <source>
        <dbReference type="PROSITE" id="PS50885"/>
    </source>
</evidence>
<dbReference type="Gene3D" id="1.10.287.950">
    <property type="entry name" value="Methyl-accepting chemotaxis protein"/>
    <property type="match status" value="1"/>
</dbReference>
<dbReference type="InterPro" id="IPR004090">
    <property type="entry name" value="Chemotax_Me-accpt_rcpt"/>
</dbReference>
<evidence type="ECO:0000259" key="8">
    <source>
        <dbReference type="PROSITE" id="PS50111"/>
    </source>
</evidence>
<feature type="compositionally biased region" description="Polar residues" evidence="6">
    <location>
        <begin position="795"/>
        <end position="809"/>
    </location>
</feature>
<protein>
    <submittedName>
        <fullName evidence="11">HAMP domain-containing protein</fullName>
    </submittedName>
</protein>
<feature type="region of interest" description="Disordered" evidence="6">
    <location>
        <begin position="605"/>
        <end position="628"/>
    </location>
</feature>
<keyword evidence="2" id="KW-0997">Cell inner membrane</keyword>
<dbReference type="PANTHER" id="PTHR32089">
    <property type="entry name" value="METHYL-ACCEPTING CHEMOTAXIS PROTEIN MCPB"/>
    <property type="match status" value="1"/>
</dbReference>
<dbReference type="PROSITE" id="PS50192">
    <property type="entry name" value="T_SNARE"/>
    <property type="match status" value="1"/>
</dbReference>
<dbReference type="Pfam" id="PF21689">
    <property type="entry name" value="TorS_sensor_domain"/>
    <property type="match status" value="1"/>
</dbReference>
<dbReference type="InterPro" id="IPR000727">
    <property type="entry name" value="T_SNARE_dom"/>
</dbReference>
<feature type="domain" description="Methyl-accepting transducer" evidence="8">
    <location>
        <begin position="595"/>
        <end position="831"/>
    </location>
</feature>
<dbReference type="PROSITE" id="PS50885">
    <property type="entry name" value="HAMP"/>
    <property type="match status" value="1"/>
</dbReference>
<dbReference type="Pfam" id="PF00015">
    <property type="entry name" value="MCPsignal"/>
    <property type="match status" value="1"/>
</dbReference>
<dbReference type="EMBL" id="JABFDB010000044">
    <property type="protein sequence ID" value="NYZ24696.1"/>
    <property type="molecule type" value="Genomic_DNA"/>
</dbReference>
<evidence type="ECO:0000256" key="2">
    <source>
        <dbReference type="ARBA" id="ARBA00022519"/>
    </source>
</evidence>
<keyword evidence="12" id="KW-1185">Reference proteome</keyword>
<evidence type="ECO:0000313" key="12">
    <source>
        <dbReference type="Proteomes" id="UP000584642"/>
    </source>
</evidence>
<sequence>MSFGGIALLVVASGGVGWLSYDVISEKLSTITGESVPAMVAADQLATESARVVALAPQLSAATTEADRNAALAAIRERSAILRETLGTLASLNVDSEALARARQGADAILGNLDRLSSMVESRIVASGQISAALQQVDAAHRGFSEALDPRINAVSNRQTQSMKSMEETVRAAVKMLGTDRRDQLIAVFELREASRSVLDALRRLQSATNVDEVREQFSVFVRSIKPLTEGVKTARKLDWFTRSPSAEELPKAVDLMLATGASGTSLFDLRERSLDPSLTSMDRTVALEKVTDRVDAVANAYQLIESLTVQLLGFVKAEFIVGAMDFEQQIGNSILSASNDQAAVRRMLELASYGNDLAGILNAAASAPTTDAVAMLGERFAQVSTVFDALLGALKGSDDARVLEAGRKLAELGRGNDTIFGRRIGVLATQASELALLAGNVQAVVGLDQTVRALTDAAKAGVAQSSKDADATLAQGRLWQVLLAAVSIVASLLIVWLVVQRQVAGRLTALAGTMREVAGGKLDADIRADGRDEVSEMAQALLVFRDTAREVEAANARAESERRRAAQERHAAMMALADDLERSIKGVVSTLSTRADQMHRMANEMKESAEQNRSEASEAAATADQTRSNVQTVSVAAHELSSSISEIGRQVSDSAKFAAQASGQARRTDEIVQTLKGSAEQIGKVVDLINAIASQTNLLALNATIEAARAGEAGKGFAVVANEVKGLASQTAKATEQIALQIGSMQAVTSEAAGAIRTIVETIGTINDIASGIAAAVEEQEAATREIARNVEQAAQGTQTLSRSMETVSSAASRTGASASQVLGASADVSQQAETLGHDIDAVLKQIRSA</sequence>
<dbReference type="InterPro" id="IPR004089">
    <property type="entry name" value="MCPsignal_dom"/>
</dbReference>
<organism evidence="11 12">
    <name type="scientific">Azospirillum oleiclasticum</name>
    <dbReference type="NCBI Taxonomy" id="2735135"/>
    <lineage>
        <taxon>Bacteria</taxon>
        <taxon>Pseudomonadati</taxon>
        <taxon>Pseudomonadota</taxon>
        <taxon>Alphaproteobacteria</taxon>
        <taxon>Rhodospirillales</taxon>
        <taxon>Azospirillaceae</taxon>
        <taxon>Azospirillum</taxon>
    </lineage>
</organism>
<dbReference type="SMART" id="SM00283">
    <property type="entry name" value="MA"/>
    <property type="match status" value="1"/>
</dbReference>
<feature type="domain" description="HAMP" evidence="10">
    <location>
        <begin position="502"/>
        <end position="554"/>
    </location>
</feature>
<accession>A0ABX2TMA0</accession>
<evidence type="ECO:0000259" key="9">
    <source>
        <dbReference type="PROSITE" id="PS50192"/>
    </source>
</evidence>
<dbReference type="Gene3D" id="6.10.340.10">
    <property type="match status" value="1"/>
</dbReference>
<comment type="caution">
    <text evidence="11">The sequence shown here is derived from an EMBL/GenBank/DDBJ whole genome shotgun (WGS) entry which is preliminary data.</text>
</comment>
<feature type="domain" description="T-SNARE coiled-coil homology" evidence="9">
    <location>
        <begin position="747"/>
        <end position="809"/>
    </location>
</feature>
<evidence type="ECO:0000256" key="6">
    <source>
        <dbReference type="SAM" id="MobiDB-lite"/>
    </source>
</evidence>
<dbReference type="PRINTS" id="PR00260">
    <property type="entry name" value="CHEMTRNSDUCR"/>
</dbReference>
<comment type="subcellular location">
    <subcellularLocation>
        <location evidence="1">Cell inner membrane</location>
        <topology evidence="1">Multi-pass membrane protein</topology>
    </subcellularLocation>
</comment>
<keyword evidence="7" id="KW-0812">Transmembrane</keyword>
<keyword evidence="7" id="KW-0472">Membrane</keyword>
<dbReference type="Gene3D" id="1.20.58.920">
    <property type="match status" value="2"/>
</dbReference>
<gene>
    <name evidence="11" type="ORF">HND93_33750</name>
</gene>
<feature type="compositionally biased region" description="Basic and acidic residues" evidence="6">
    <location>
        <begin position="605"/>
        <end position="617"/>
    </location>
</feature>
<dbReference type="InterPro" id="IPR038188">
    <property type="entry name" value="TorS_sensor_sf"/>
</dbReference>
<evidence type="ECO:0000256" key="7">
    <source>
        <dbReference type="SAM" id="Phobius"/>
    </source>
</evidence>
<dbReference type="InterPro" id="IPR003660">
    <property type="entry name" value="HAMP_dom"/>
</dbReference>
<keyword evidence="2" id="KW-1003">Cell membrane</keyword>
<dbReference type="PANTHER" id="PTHR32089:SF112">
    <property type="entry name" value="LYSOZYME-LIKE PROTEIN-RELATED"/>
    <property type="match status" value="1"/>
</dbReference>
<proteinExistence type="inferred from homology"/>
<feature type="region of interest" description="Disordered" evidence="6">
    <location>
        <begin position="795"/>
        <end position="814"/>
    </location>
</feature>
<name>A0ABX2TMA0_9PROT</name>
<dbReference type="PROSITE" id="PS50111">
    <property type="entry name" value="CHEMOTAXIS_TRANSDUC_2"/>
    <property type="match status" value="1"/>
</dbReference>
<dbReference type="Proteomes" id="UP000584642">
    <property type="component" value="Unassembled WGS sequence"/>
</dbReference>
<comment type="similarity">
    <text evidence="4">Belongs to the methyl-accepting chemotaxis (MCP) protein family.</text>
</comment>
<feature type="transmembrane region" description="Helical" evidence="7">
    <location>
        <begin position="479"/>
        <end position="500"/>
    </location>
</feature>
<reference evidence="11 12" key="1">
    <citation type="submission" date="2020-05" db="EMBL/GenBank/DDBJ databases">
        <title>Azospirillum oleiclasticum sp. nov, a nitrogen-fixing and heavy crude oil-emulsifying bacterium isolated from the crude oil of Yumen Oilfield.</title>
        <authorList>
            <person name="Wu D."/>
            <person name="Cai M."/>
            <person name="Zhang X."/>
        </authorList>
    </citation>
    <scope>NUCLEOTIDE SEQUENCE [LARGE SCALE GENOMIC DNA]</scope>
    <source>
        <strain evidence="11 12">ROY-1-1-2</strain>
    </source>
</reference>
<keyword evidence="3 5" id="KW-0807">Transducer</keyword>
<evidence type="ECO:0000256" key="5">
    <source>
        <dbReference type="PROSITE-ProRule" id="PRU00284"/>
    </source>
</evidence>
<evidence type="ECO:0000256" key="4">
    <source>
        <dbReference type="ARBA" id="ARBA00029447"/>
    </source>
</evidence>
<evidence type="ECO:0000313" key="11">
    <source>
        <dbReference type="EMBL" id="NYZ24696.1"/>
    </source>
</evidence>